<proteinExistence type="predicted"/>
<protein>
    <submittedName>
        <fullName evidence="1">Uncharacterized protein</fullName>
    </submittedName>
</protein>
<evidence type="ECO:0000313" key="1">
    <source>
        <dbReference type="EMBL" id="KMT16463.1"/>
    </source>
</evidence>
<dbReference type="Gramene" id="KMT16463">
    <property type="protein sequence ID" value="KMT16463"/>
    <property type="gene ID" value="BVRB_3g050830"/>
</dbReference>
<dbReference type="Proteomes" id="UP000035740">
    <property type="component" value="Chromosome 3"/>
</dbReference>
<sequence>MLPDTITLEIKSRLHHCIISHLHTKFSQRTNLSK</sequence>
<reference evidence="1 2" key="1">
    <citation type="journal article" date="2014" name="Nature">
        <title>The genome of the recently domesticated crop plant sugar beet (Beta vulgaris).</title>
        <authorList>
            <person name="Dohm J.C."/>
            <person name="Minoche A.E."/>
            <person name="Holtgrawe D."/>
            <person name="Capella-Gutierrez S."/>
            <person name="Zakrzewski F."/>
            <person name="Tafer H."/>
            <person name="Rupp O."/>
            <person name="Sorensen T.R."/>
            <person name="Stracke R."/>
            <person name="Reinhardt R."/>
            <person name="Goesmann A."/>
            <person name="Kraft T."/>
            <person name="Schulz B."/>
            <person name="Stadler P.F."/>
            <person name="Schmidt T."/>
            <person name="Gabaldon T."/>
            <person name="Lehrach H."/>
            <person name="Weisshaar B."/>
            <person name="Himmelbauer H."/>
        </authorList>
    </citation>
    <scope>NUCLEOTIDE SEQUENCE [LARGE SCALE GENOMIC DNA]</scope>
    <source>
        <tissue evidence="1">Taproot</tissue>
    </source>
</reference>
<dbReference type="AlphaFoldDB" id="A0A0J8CWX8"/>
<name>A0A0J8CWX8_BETVV</name>
<accession>A0A0J8CWX8</accession>
<evidence type="ECO:0000313" key="2">
    <source>
        <dbReference type="Proteomes" id="UP000035740"/>
    </source>
</evidence>
<organism evidence="1 2">
    <name type="scientific">Beta vulgaris subsp. vulgaris</name>
    <name type="common">Beet</name>
    <dbReference type="NCBI Taxonomy" id="3555"/>
    <lineage>
        <taxon>Eukaryota</taxon>
        <taxon>Viridiplantae</taxon>
        <taxon>Streptophyta</taxon>
        <taxon>Embryophyta</taxon>
        <taxon>Tracheophyta</taxon>
        <taxon>Spermatophyta</taxon>
        <taxon>Magnoliopsida</taxon>
        <taxon>eudicotyledons</taxon>
        <taxon>Gunneridae</taxon>
        <taxon>Pentapetalae</taxon>
        <taxon>Caryophyllales</taxon>
        <taxon>Chenopodiaceae</taxon>
        <taxon>Betoideae</taxon>
        <taxon>Beta</taxon>
    </lineage>
</organism>
<dbReference type="EMBL" id="KQ090056">
    <property type="protein sequence ID" value="KMT16463.1"/>
    <property type="molecule type" value="Genomic_DNA"/>
</dbReference>
<keyword evidence="2" id="KW-1185">Reference proteome</keyword>
<gene>
    <name evidence="1" type="ORF">BVRB_3g050830</name>
</gene>